<protein>
    <submittedName>
        <fullName evidence="1">Uncharacterized protein</fullName>
    </submittedName>
</protein>
<comment type="caution">
    <text evidence="1">The sequence shown here is derived from an EMBL/GenBank/DDBJ whole genome shotgun (WGS) entry which is preliminary data.</text>
</comment>
<evidence type="ECO:0000313" key="1">
    <source>
        <dbReference type="EMBL" id="KAJ2987154.1"/>
    </source>
</evidence>
<organism evidence="1 2">
    <name type="scientific">Xylaria curta</name>
    <dbReference type="NCBI Taxonomy" id="42375"/>
    <lineage>
        <taxon>Eukaryota</taxon>
        <taxon>Fungi</taxon>
        <taxon>Dikarya</taxon>
        <taxon>Ascomycota</taxon>
        <taxon>Pezizomycotina</taxon>
        <taxon>Sordariomycetes</taxon>
        <taxon>Xylariomycetidae</taxon>
        <taxon>Xylariales</taxon>
        <taxon>Xylariaceae</taxon>
        <taxon>Xylaria</taxon>
    </lineage>
</organism>
<keyword evidence="2" id="KW-1185">Reference proteome</keyword>
<dbReference type="EMBL" id="JAPDGR010000836">
    <property type="protein sequence ID" value="KAJ2987154.1"/>
    <property type="molecule type" value="Genomic_DNA"/>
</dbReference>
<dbReference type="Proteomes" id="UP001143856">
    <property type="component" value="Unassembled WGS sequence"/>
</dbReference>
<sequence length="276" mass="30735">MQSRSGMGRYPREPYSESSIIRPDTPLRDLVGFQKGSTDDLTFETLKALHLSPRCRSRGNGSRRAPRATSPGHHNSGIAKRHERLFSRPLAYRPQTNIRANTYTQAVASQASSTASVADSSREQDSSLTTSSPPSDSHHENPLPCTSRDSVRLPDLDANDEAEVQVSASRGADAHVAYEVHVRERAQNECGASGLYDDNMRIALTLLSKPDTEHQANLDAASDDCRDLFLEYYHQTCGGIAAEEESQDDAYWKWDPARQQWFHKDAKTQSVVWFLG</sequence>
<proteinExistence type="predicted"/>
<accession>A0ACC1P6Q1</accession>
<name>A0ACC1P6Q1_9PEZI</name>
<gene>
    <name evidence="1" type="ORF">NUW58_g4661</name>
</gene>
<reference evidence="1" key="1">
    <citation type="submission" date="2022-10" db="EMBL/GenBank/DDBJ databases">
        <title>Genome Sequence of Xylaria curta.</title>
        <authorList>
            <person name="Buettner E."/>
        </authorList>
    </citation>
    <scope>NUCLEOTIDE SEQUENCE</scope>
    <source>
        <strain evidence="1">Babe10</strain>
    </source>
</reference>
<evidence type="ECO:0000313" key="2">
    <source>
        <dbReference type="Proteomes" id="UP001143856"/>
    </source>
</evidence>